<sequence>MKITGVMMQYYKACKRELWFYANQINMNYDDENISIGKLLHETSYTDERKNIIIDDTIAIDFIKKEGEQLIFEVKKSSKLKIPTMYQIYYYLWYLKNKKGININGIVVYPKEKRREEISLTSEIEKEIEFIVQDIPKILEEKTPPKAENKKYCRKCSYYEFCMV</sequence>
<protein>
    <recommendedName>
        <fullName evidence="1">5' to 3' exodeoxyribonuclease (nucleoside 3'-phosphate-forming)</fullName>
        <ecNumber evidence="1">3.1.12.1</ecNumber>
    </recommendedName>
</protein>
<evidence type="ECO:0000256" key="9">
    <source>
        <dbReference type="ARBA" id="ARBA00023211"/>
    </source>
</evidence>
<keyword evidence="9" id="KW-0464">Manganese</keyword>
<keyword evidence="7" id="KW-0411">Iron-sulfur</keyword>
<dbReference type="GO" id="GO:0004527">
    <property type="term" value="F:exonuclease activity"/>
    <property type="evidence" value="ECO:0007669"/>
    <property type="project" value="UniProtKB-KW"/>
</dbReference>
<dbReference type="PANTHER" id="PTHR37168:SF2">
    <property type="entry name" value="CRISPR-ASSOCIATED EXONUCLEASE CAS4"/>
    <property type="match status" value="1"/>
</dbReference>
<dbReference type="Pfam" id="PF01930">
    <property type="entry name" value="Cas_Cas4"/>
    <property type="match status" value="1"/>
</dbReference>
<dbReference type="EC" id="3.1.12.1" evidence="1"/>
<evidence type="ECO:0000256" key="5">
    <source>
        <dbReference type="ARBA" id="ARBA00022839"/>
    </source>
</evidence>
<dbReference type="EMBL" id="CCXY01000051">
    <property type="protein sequence ID" value="CEG11425.1"/>
    <property type="molecule type" value="Genomic_DNA"/>
</dbReference>
<dbReference type="GO" id="GO:0051536">
    <property type="term" value="F:iron-sulfur cluster binding"/>
    <property type="evidence" value="ECO:0007669"/>
    <property type="project" value="UniProtKB-KW"/>
</dbReference>
<evidence type="ECO:0000256" key="3">
    <source>
        <dbReference type="ARBA" id="ARBA00022723"/>
    </source>
</evidence>
<dbReference type="Gene3D" id="3.90.320.10">
    <property type="match status" value="1"/>
</dbReference>
<proteinExistence type="predicted"/>
<evidence type="ECO:0000313" key="12">
    <source>
        <dbReference type="EMBL" id="CEG11425.1"/>
    </source>
</evidence>
<accession>A0A098E8W7</accession>
<keyword evidence="3" id="KW-0479">Metal-binding</keyword>
<evidence type="ECO:0000256" key="4">
    <source>
        <dbReference type="ARBA" id="ARBA00022801"/>
    </source>
</evidence>
<dbReference type="GO" id="GO:0051607">
    <property type="term" value="P:defense response to virus"/>
    <property type="evidence" value="ECO:0007669"/>
    <property type="project" value="UniProtKB-KW"/>
</dbReference>
<keyword evidence="2" id="KW-0540">Nuclease</keyword>
<keyword evidence="6" id="KW-0408">Iron</keyword>
<dbReference type="NCBIfam" id="TIGR00372">
    <property type="entry name" value="cas4"/>
    <property type="match status" value="1"/>
</dbReference>
<organism evidence="12">
    <name type="scientific">groundwater metagenome</name>
    <dbReference type="NCBI Taxonomy" id="717931"/>
    <lineage>
        <taxon>unclassified sequences</taxon>
        <taxon>metagenomes</taxon>
        <taxon>ecological metagenomes</taxon>
    </lineage>
</organism>
<dbReference type="InterPro" id="IPR011604">
    <property type="entry name" value="PDDEXK-like_dom_sf"/>
</dbReference>
<evidence type="ECO:0000256" key="1">
    <source>
        <dbReference type="ARBA" id="ARBA00012768"/>
    </source>
</evidence>
<feature type="domain" description="DUF83" evidence="11">
    <location>
        <begin position="4"/>
        <end position="163"/>
    </location>
</feature>
<keyword evidence="8" id="KW-0051">Antiviral defense</keyword>
<evidence type="ECO:0000256" key="2">
    <source>
        <dbReference type="ARBA" id="ARBA00022722"/>
    </source>
</evidence>
<evidence type="ECO:0000256" key="7">
    <source>
        <dbReference type="ARBA" id="ARBA00023014"/>
    </source>
</evidence>
<name>A0A098E8W7_9ZZZZ</name>
<dbReference type="PANTHER" id="PTHR37168">
    <property type="entry name" value="CRISPR-ASSOCIATED EXONUCLEASE CAS4"/>
    <property type="match status" value="1"/>
</dbReference>
<evidence type="ECO:0000256" key="10">
    <source>
        <dbReference type="ARBA" id="ARBA00033996"/>
    </source>
</evidence>
<keyword evidence="4" id="KW-0378">Hydrolase</keyword>
<dbReference type="GO" id="GO:0046872">
    <property type="term" value="F:metal ion binding"/>
    <property type="evidence" value="ECO:0007669"/>
    <property type="project" value="UniProtKB-KW"/>
</dbReference>
<evidence type="ECO:0000259" key="11">
    <source>
        <dbReference type="Pfam" id="PF01930"/>
    </source>
</evidence>
<gene>
    <name evidence="12" type="ORF">MSIBF_A1440006</name>
</gene>
<reference evidence="12" key="1">
    <citation type="submission" date="2014-09" db="EMBL/GenBank/DDBJ databases">
        <authorList>
            <person name="Probst J Alexander"/>
        </authorList>
    </citation>
    <scope>NUCLEOTIDE SEQUENCE</scope>
</reference>
<evidence type="ECO:0000256" key="8">
    <source>
        <dbReference type="ARBA" id="ARBA00023118"/>
    </source>
</evidence>
<dbReference type="InterPro" id="IPR022765">
    <property type="entry name" value="Dna2/Cas4_DUF83"/>
</dbReference>
<evidence type="ECO:0000256" key="6">
    <source>
        <dbReference type="ARBA" id="ARBA00023004"/>
    </source>
</evidence>
<comment type="catalytic activity">
    <reaction evidence="10">
        <text>exonucleolytic cleavage in the 5'- to 3'-direction to yield nucleoside 3'-phosphates.</text>
        <dbReference type="EC" id="3.1.12.1"/>
    </reaction>
</comment>
<dbReference type="InterPro" id="IPR013343">
    <property type="entry name" value="CRISPR-assoc_prot_Cas4"/>
</dbReference>
<dbReference type="AlphaFoldDB" id="A0A098E8W7"/>
<keyword evidence="5 12" id="KW-0269">Exonuclease</keyword>